<dbReference type="Proteomes" id="UP001152447">
    <property type="component" value="Unassembled WGS sequence"/>
</dbReference>
<keyword evidence="3" id="KW-1185">Reference proteome</keyword>
<sequence>MVIILKNKIGVCYEVPNFFLALATQSALAKERMISAGGTLTEIIYALDKQNSLVAVDQSSMYPQQATQLPQVGYYRDLAAEGVLSMRPTTLLALEGAGREQALKQIEATGVKVIHYKKPTSVNELLELIKHLGSDLDANLKAQNLITKIKASLPNKAKTQTHNALFLLSANERGLVAAGQETVPNLLFNYAGITNIAASHSGFKAINSEVLAVNQPDFLVAPAHVVQSLGGKKAFCKQPTLRLLKAAQECQLLVMDSLLSLGMSPRIATAIQALHEYKTRL</sequence>
<dbReference type="PANTHER" id="PTHR30535">
    <property type="entry name" value="VITAMIN B12-BINDING PROTEIN"/>
    <property type="match status" value="1"/>
</dbReference>
<dbReference type="Pfam" id="PF01497">
    <property type="entry name" value="Peripla_BP_2"/>
    <property type="match status" value="1"/>
</dbReference>
<feature type="domain" description="Fe/B12 periplasmic-binding" evidence="1">
    <location>
        <begin position="32"/>
        <end position="281"/>
    </location>
</feature>
<organism evidence="2 3">
    <name type="scientific">Pseudoalteromonas haloplanktis</name>
    <name type="common">Alteromonas haloplanktis</name>
    <dbReference type="NCBI Taxonomy" id="228"/>
    <lineage>
        <taxon>Bacteria</taxon>
        <taxon>Pseudomonadati</taxon>
        <taxon>Pseudomonadota</taxon>
        <taxon>Gammaproteobacteria</taxon>
        <taxon>Alteromonadales</taxon>
        <taxon>Pseudoalteromonadaceae</taxon>
        <taxon>Pseudoalteromonas</taxon>
    </lineage>
</organism>
<evidence type="ECO:0000313" key="3">
    <source>
        <dbReference type="Proteomes" id="UP001152447"/>
    </source>
</evidence>
<gene>
    <name evidence="2" type="primary">hmuT</name>
    <name evidence="2" type="ORF">PSEHALCIP103_03341</name>
</gene>
<dbReference type="PANTHER" id="PTHR30535:SF4">
    <property type="entry name" value="HEMIN-BINDING PERIPLASMIC PROTEIN HMUT"/>
    <property type="match status" value="1"/>
</dbReference>
<dbReference type="InterPro" id="IPR050902">
    <property type="entry name" value="ABC_Transporter_SBP"/>
</dbReference>
<dbReference type="Gene3D" id="3.40.50.1980">
    <property type="entry name" value="Nitrogenase molybdenum iron protein domain"/>
    <property type="match status" value="2"/>
</dbReference>
<reference evidence="2" key="1">
    <citation type="submission" date="2022-07" db="EMBL/GenBank/DDBJ databases">
        <authorList>
            <person name="Criscuolo A."/>
        </authorList>
    </citation>
    <scope>NUCLEOTIDE SEQUENCE</scope>
    <source>
        <strain evidence="2">CIP103197</strain>
    </source>
</reference>
<evidence type="ECO:0000259" key="1">
    <source>
        <dbReference type="PROSITE" id="PS50983"/>
    </source>
</evidence>
<dbReference type="EMBL" id="CAMAPB010000070">
    <property type="protein sequence ID" value="CAH9065279.1"/>
    <property type="molecule type" value="Genomic_DNA"/>
</dbReference>
<dbReference type="InterPro" id="IPR002491">
    <property type="entry name" value="ABC_transptr_periplasmic_BD"/>
</dbReference>
<evidence type="ECO:0000313" key="2">
    <source>
        <dbReference type="EMBL" id="CAH9065279.1"/>
    </source>
</evidence>
<dbReference type="PROSITE" id="PS50983">
    <property type="entry name" value="FE_B12_PBP"/>
    <property type="match status" value="1"/>
</dbReference>
<name>A0A9W4R2K8_PSEHA</name>
<accession>A0A9W4R2K8</accession>
<comment type="caution">
    <text evidence="2">The sequence shown here is derived from an EMBL/GenBank/DDBJ whole genome shotgun (WGS) entry which is preliminary data.</text>
</comment>
<dbReference type="SUPFAM" id="SSF53807">
    <property type="entry name" value="Helical backbone' metal receptor"/>
    <property type="match status" value="1"/>
</dbReference>
<dbReference type="AlphaFoldDB" id="A0A9W4R2K8"/>
<dbReference type="RefSeq" id="WP_262977303.1">
    <property type="nucleotide sequence ID" value="NZ_CAMAPB010000070.1"/>
</dbReference>
<proteinExistence type="predicted"/>
<protein>
    <submittedName>
        <fullName evidence="2">Hemin-binding periplasmic protein HmuT</fullName>
    </submittedName>
</protein>